<feature type="transmembrane region" description="Helical" evidence="2">
    <location>
        <begin position="349"/>
        <end position="370"/>
    </location>
</feature>
<keyword evidence="2" id="KW-1133">Transmembrane helix</keyword>
<feature type="transmembrane region" description="Helical" evidence="2">
    <location>
        <begin position="20"/>
        <end position="47"/>
    </location>
</feature>
<accession>A0A8B7YJ99</accession>
<dbReference type="RefSeq" id="XP_022092697.1">
    <property type="nucleotide sequence ID" value="XM_022237005.1"/>
</dbReference>
<keyword evidence="2" id="KW-0812">Transmembrane</keyword>
<dbReference type="OMA" id="THFRIKY"/>
<name>A0A8B7YJ99_ACAPL</name>
<feature type="transmembrane region" description="Helical" evidence="2">
    <location>
        <begin position="258"/>
        <end position="281"/>
    </location>
</feature>
<comment type="subcellular location">
    <subcellularLocation>
        <location evidence="1">Membrane</location>
        <topology evidence="1">Multi-pass membrane protein</topology>
    </subcellularLocation>
</comment>
<feature type="transmembrane region" description="Helical" evidence="2">
    <location>
        <begin position="59"/>
        <end position="82"/>
    </location>
</feature>
<dbReference type="GeneID" id="110980379"/>
<dbReference type="Pfam" id="PF07690">
    <property type="entry name" value="MFS_1"/>
    <property type="match status" value="1"/>
</dbReference>
<dbReference type="InterPro" id="IPR011701">
    <property type="entry name" value="MFS"/>
</dbReference>
<feature type="transmembrane region" description="Helical" evidence="2">
    <location>
        <begin position="412"/>
        <end position="433"/>
    </location>
</feature>
<sequence length="462" mass="49323">MGGLRPLLLCSCLQRWWGWIIVYIALVQMALALGTAFNYSILFLSFLQEFKSSAALTGWVGSIANGLLCSGSPVSVLLIRYLGHRPTNLLGSVLYCGGFILTAFMSALGYTFLTFGLLVGLGTNFVFQSVCSVLLEWFPGENCSRATALALLGPSIGMLVFAPVMNALIAAYSWRKTLIIIGVGNLLVSLVHGAFITLPAQTAAPTTGDAKDGHLELSETPAKETEAALEPETVTETDCRQSPKLLGLVRILLRVDTWLWVLCLTLGNLGWSFIVVSYASFMEHDLRFTRENISLAIALFAVGEIVGKAGLSLVSDHLPCLKLYVVLAGSVLGGLASGLMTLLSALPSMLAVSFFLGFFRAGSYGMPLAAAMEIFGEYGADAVSTLVLMPWGFGVFIGAPLSGGLYDLTGDYTVSLLVITGVFLLSAVGAAAIPIKKRLQQTTPTIGRTINGTSIYMYYEEV</sequence>
<feature type="domain" description="Major facilitator superfamily (MFS) profile" evidence="3">
    <location>
        <begin position="20"/>
        <end position="438"/>
    </location>
</feature>
<feature type="transmembrane region" description="Helical" evidence="2">
    <location>
        <begin position="89"/>
        <end position="109"/>
    </location>
</feature>
<feature type="transmembrane region" description="Helical" evidence="2">
    <location>
        <begin position="293"/>
        <end position="311"/>
    </location>
</feature>
<dbReference type="OrthoDB" id="2213137at2759"/>
<feature type="transmembrane region" description="Helical" evidence="2">
    <location>
        <begin position="178"/>
        <end position="198"/>
    </location>
</feature>
<protein>
    <submittedName>
        <fullName evidence="5">Monocarboxylate transporter 13-like isoform X1</fullName>
    </submittedName>
</protein>
<dbReference type="KEGG" id="aplc:110980379"/>
<proteinExistence type="predicted"/>
<gene>
    <name evidence="5" type="primary">LOC110980379</name>
</gene>
<dbReference type="Proteomes" id="UP000694845">
    <property type="component" value="Unplaced"/>
</dbReference>
<dbReference type="PANTHER" id="PTHR11360">
    <property type="entry name" value="MONOCARBOXYLATE TRANSPORTER"/>
    <property type="match status" value="1"/>
</dbReference>
<evidence type="ECO:0000259" key="3">
    <source>
        <dbReference type="PROSITE" id="PS50850"/>
    </source>
</evidence>
<dbReference type="GO" id="GO:0016020">
    <property type="term" value="C:membrane"/>
    <property type="evidence" value="ECO:0007669"/>
    <property type="project" value="UniProtKB-SubCell"/>
</dbReference>
<dbReference type="AlphaFoldDB" id="A0A8B7YJ99"/>
<dbReference type="PROSITE" id="PS50850">
    <property type="entry name" value="MFS"/>
    <property type="match status" value="1"/>
</dbReference>
<evidence type="ECO:0000256" key="2">
    <source>
        <dbReference type="SAM" id="Phobius"/>
    </source>
</evidence>
<dbReference type="InterPro" id="IPR036259">
    <property type="entry name" value="MFS_trans_sf"/>
</dbReference>
<feature type="transmembrane region" description="Helical" evidence="2">
    <location>
        <begin position="382"/>
        <end position="406"/>
    </location>
</feature>
<feature type="transmembrane region" description="Helical" evidence="2">
    <location>
        <begin position="149"/>
        <end position="172"/>
    </location>
</feature>
<dbReference type="SUPFAM" id="SSF103473">
    <property type="entry name" value="MFS general substrate transporter"/>
    <property type="match status" value="1"/>
</dbReference>
<evidence type="ECO:0000313" key="5">
    <source>
        <dbReference type="RefSeq" id="XP_022092697.1"/>
    </source>
</evidence>
<keyword evidence="2" id="KW-0472">Membrane</keyword>
<dbReference type="InterPro" id="IPR020846">
    <property type="entry name" value="MFS_dom"/>
</dbReference>
<dbReference type="Gene3D" id="1.20.1250.20">
    <property type="entry name" value="MFS general substrate transporter like domains"/>
    <property type="match status" value="2"/>
</dbReference>
<reference evidence="5" key="1">
    <citation type="submission" date="2025-08" db="UniProtKB">
        <authorList>
            <consortium name="RefSeq"/>
        </authorList>
    </citation>
    <scope>IDENTIFICATION</scope>
</reference>
<organism evidence="4 5">
    <name type="scientific">Acanthaster planci</name>
    <name type="common">Crown-of-thorns starfish</name>
    <dbReference type="NCBI Taxonomy" id="133434"/>
    <lineage>
        <taxon>Eukaryota</taxon>
        <taxon>Metazoa</taxon>
        <taxon>Echinodermata</taxon>
        <taxon>Eleutherozoa</taxon>
        <taxon>Asterozoa</taxon>
        <taxon>Asteroidea</taxon>
        <taxon>Valvatacea</taxon>
        <taxon>Valvatida</taxon>
        <taxon>Acanthasteridae</taxon>
        <taxon>Acanthaster</taxon>
    </lineage>
</organism>
<feature type="transmembrane region" description="Helical" evidence="2">
    <location>
        <begin position="323"/>
        <end position="343"/>
    </location>
</feature>
<dbReference type="InterPro" id="IPR050327">
    <property type="entry name" value="Proton-linked_MCT"/>
</dbReference>
<keyword evidence="4" id="KW-1185">Reference proteome</keyword>
<dbReference type="GO" id="GO:0008028">
    <property type="term" value="F:monocarboxylic acid transmembrane transporter activity"/>
    <property type="evidence" value="ECO:0007669"/>
    <property type="project" value="TreeGrafter"/>
</dbReference>
<dbReference type="PANTHER" id="PTHR11360:SF172">
    <property type="entry name" value="MAJOR FACILITATOR SUPERFAMILY (MFS) PROFILE DOMAIN-CONTAINING PROTEIN"/>
    <property type="match status" value="1"/>
</dbReference>
<evidence type="ECO:0000313" key="4">
    <source>
        <dbReference type="Proteomes" id="UP000694845"/>
    </source>
</evidence>
<evidence type="ECO:0000256" key="1">
    <source>
        <dbReference type="ARBA" id="ARBA00004141"/>
    </source>
</evidence>